<dbReference type="InterPro" id="IPR036721">
    <property type="entry name" value="RCK_C_sf"/>
</dbReference>
<sequence length="159" mass="16770">MEVEETRLPGVGLRHDLSTRAGRRVGVVSQVNGDRELVVFDDDDPDLVRTSVRLTSEEGAALADLLGAPRVVERLARLREQVQGLTTAGVVLPEGSPFATGTLGDTEIRTRTGASVVAVVRDGEVTPSPTPDFRFAAGDKVVVVGTDDGVAAVRRRLGG</sequence>
<dbReference type="PANTHER" id="PTHR30445:SF8">
    <property type="entry name" value="K(+)_H(+) ANTIPORTER SUBUNIT KHTT"/>
    <property type="match status" value="1"/>
</dbReference>
<dbReference type="PANTHER" id="PTHR30445">
    <property type="entry name" value="K(+)_H(+) ANTIPORTER SUBUNIT KHTT"/>
    <property type="match status" value="1"/>
</dbReference>
<gene>
    <name evidence="2" type="ORF">HLB09_14765</name>
</gene>
<feature type="domain" description="RCK C-terminal" evidence="1">
    <location>
        <begin position="73"/>
        <end position="159"/>
    </location>
</feature>
<dbReference type="AlphaFoldDB" id="A0A849BY27"/>
<accession>A0A849BY27</accession>
<reference evidence="2 3" key="1">
    <citation type="submission" date="2020-05" db="EMBL/GenBank/DDBJ databases">
        <title>MicrobeNet Type strains.</title>
        <authorList>
            <person name="Nicholson A.C."/>
        </authorList>
    </citation>
    <scope>NUCLEOTIDE SEQUENCE [LARGE SCALE GENOMIC DNA]</scope>
    <source>
        <strain evidence="2 3">JCM 14547</strain>
    </source>
</reference>
<dbReference type="GO" id="GO:0006813">
    <property type="term" value="P:potassium ion transport"/>
    <property type="evidence" value="ECO:0007669"/>
    <property type="project" value="InterPro"/>
</dbReference>
<dbReference type="SUPFAM" id="SSF116726">
    <property type="entry name" value="TrkA C-terminal domain-like"/>
    <property type="match status" value="1"/>
</dbReference>
<evidence type="ECO:0000313" key="2">
    <source>
        <dbReference type="EMBL" id="NNH24326.1"/>
    </source>
</evidence>
<dbReference type="PROSITE" id="PS51202">
    <property type="entry name" value="RCK_C"/>
    <property type="match status" value="1"/>
</dbReference>
<dbReference type="RefSeq" id="WP_171204083.1">
    <property type="nucleotide sequence ID" value="NZ_BAAANP010000002.1"/>
</dbReference>
<name>A0A849BY27_9ACTN</name>
<dbReference type="InterPro" id="IPR050144">
    <property type="entry name" value="AAE_transporter"/>
</dbReference>
<dbReference type="InterPro" id="IPR026278">
    <property type="entry name" value="KhtT"/>
</dbReference>
<dbReference type="EMBL" id="JABEMA010000319">
    <property type="protein sequence ID" value="NNH24326.1"/>
    <property type="molecule type" value="Genomic_DNA"/>
</dbReference>
<dbReference type="Pfam" id="PF25991">
    <property type="entry name" value="KhtT_N"/>
    <property type="match status" value="1"/>
</dbReference>
<keyword evidence="3" id="KW-1185">Reference proteome</keyword>
<proteinExistence type="predicted"/>
<dbReference type="PIRSF" id="PIRSF005028">
    <property type="entry name" value="KhtT"/>
    <property type="match status" value="1"/>
</dbReference>
<dbReference type="Proteomes" id="UP000555552">
    <property type="component" value="Unassembled WGS sequence"/>
</dbReference>
<evidence type="ECO:0000259" key="1">
    <source>
        <dbReference type="PROSITE" id="PS51202"/>
    </source>
</evidence>
<dbReference type="Pfam" id="PF02080">
    <property type="entry name" value="TrkA_C"/>
    <property type="match status" value="1"/>
</dbReference>
<comment type="caution">
    <text evidence="2">The sequence shown here is derived from an EMBL/GenBank/DDBJ whole genome shotgun (WGS) entry which is preliminary data.</text>
</comment>
<organism evidence="2 3">
    <name type="scientific">Pseudokineococcus marinus</name>
    <dbReference type="NCBI Taxonomy" id="351215"/>
    <lineage>
        <taxon>Bacteria</taxon>
        <taxon>Bacillati</taxon>
        <taxon>Actinomycetota</taxon>
        <taxon>Actinomycetes</taxon>
        <taxon>Kineosporiales</taxon>
        <taxon>Kineosporiaceae</taxon>
        <taxon>Pseudokineococcus</taxon>
    </lineage>
</organism>
<dbReference type="InterPro" id="IPR006037">
    <property type="entry name" value="RCK_C"/>
</dbReference>
<evidence type="ECO:0000313" key="3">
    <source>
        <dbReference type="Proteomes" id="UP000555552"/>
    </source>
</evidence>
<dbReference type="Gene3D" id="3.30.70.1450">
    <property type="entry name" value="Regulator of K+ conductance, C-terminal domain"/>
    <property type="match status" value="1"/>
</dbReference>
<protein>
    <submittedName>
        <fullName evidence="2">Cation:proton antiporter regulatory subunit</fullName>
    </submittedName>
</protein>
<dbReference type="GO" id="GO:0008324">
    <property type="term" value="F:monoatomic cation transmembrane transporter activity"/>
    <property type="evidence" value="ECO:0007669"/>
    <property type="project" value="InterPro"/>
</dbReference>
<dbReference type="InterPro" id="IPR058776">
    <property type="entry name" value="KhtT-like_N"/>
</dbReference>